<organism evidence="1 2">
    <name type="scientific">Phytophthora megakarya</name>
    <dbReference type="NCBI Taxonomy" id="4795"/>
    <lineage>
        <taxon>Eukaryota</taxon>
        <taxon>Sar</taxon>
        <taxon>Stramenopiles</taxon>
        <taxon>Oomycota</taxon>
        <taxon>Peronosporomycetes</taxon>
        <taxon>Peronosporales</taxon>
        <taxon>Peronosporaceae</taxon>
        <taxon>Phytophthora</taxon>
    </lineage>
</organism>
<dbReference type="InterPro" id="IPR036875">
    <property type="entry name" value="Znf_CCHC_sf"/>
</dbReference>
<keyword evidence="2" id="KW-1185">Reference proteome</keyword>
<evidence type="ECO:0000313" key="1">
    <source>
        <dbReference type="EMBL" id="OWZ10736.1"/>
    </source>
</evidence>
<reference evidence="2" key="1">
    <citation type="submission" date="2017-03" db="EMBL/GenBank/DDBJ databases">
        <title>Phytopthora megakarya and P. palmivora, two closely related causual agents of cacao black pod achieved similar genome size and gene model numbers by different mechanisms.</title>
        <authorList>
            <person name="Ali S."/>
            <person name="Shao J."/>
            <person name="Larry D.J."/>
            <person name="Kronmiller B."/>
            <person name="Shen D."/>
            <person name="Strem M.D."/>
            <person name="Melnick R.L."/>
            <person name="Guiltinan M.J."/>
            <person name="Tyler B.M."/>
            <person name="Meinhardt L.W."/>
            <person name="Bailey B.A."/>
        </authorList>
    </citation>
    <scope>NUCLEOTIDE SEQUENCE [LARGE SCALE GENOMIC DNA]</scope>
    <source>
        <strain evidence="2">zdho120</strain>
    </source>
</reference>
<comment type="caution">
    <text evidence="1">The sequence shown here is derived from an EMBL/GenBank/DDBJ whole genome shotgun (WGS) entry which is preliminary data.</text>
</comment>
<name>A0A225VZ70_9STRA</name>
<proteinExistence type="predicted"/>
<evidence type="ECO:0000313" key="2">
    <source>
        <dbReference type="Proteomes" id="UP000198211"/>
    </source>
</evidence>
<dbReference type="OrthoDB" id="167584at2759"/>
<accession>A0A225VZ70</accession>
<dbReference type="Proteomes" id="UP000198211">
    <property type="component" value="Unassembled WGS sequence"/>
</dbReference>
<dbReference type="GO" id="GO:0003676">
    <property type="term" value="F:nucleic acid binding"/>
    <property type="evidence" value="ECO:0007669"/>
    <property type="project" value="InterPro"/>
</dbReference>
<dbReference type="AlphaFoldDB" id="A0A225VZ70"/>
<dbReference type="EMBL" id="NBNE01002353">
    <property type="protein sequence ID" value="OWZ10736.1"/>
    <property type="molecule type" value="Genomic_DNA"/>
</dbReference>
<evidence type="ECO:0008006" key="3">
    <source>
        <dbReference type="Google" id="ProtNLM"/>
    </source>
</evidence>
<protein>
    <recommendedName>
        <fullName evidence="3">CCHC-type domain-containing protein</fullName>
    </recommendedName>
</protein>
<dbReference type="SUPFAM" id="SSF57756">
    <property type="entry name" value="Retrovirus zinc finger-like domains"/>
    <property type="match status" value="1"/>
</dbReference>
<gene>
    <name evidence="1" type="ORF">PHMEG_00016368</name>
</gene>
<sequence>MAAQGPWPDNMKILLEPDARRDQRLVRPAAQINTNWKLMSTKFKKLYCRTTGSYAKQYFTIKMRPSETAPHFFYKLNAAVVKAEIPFQTSSKRFVKKLKTALEDHQFQCISQVERVPRRHQDVWIEDGYEAPPMKTRDVSPTTYPVESMLGPALSRKKHFQFQTPYVEEQPLAATPVALEYGQEGYDHQISEMTDESYEAYHVSECSEQQRLDNRSIFCDKCKKWGHPDVNCWQDIVCGNCAEMGHPARVCRKKRCSDCGEVNPGIPCAEWRAFKTVKHLTRQGMLDDAVPSQTLAQLQTNDIG</sequence>
<dbReference type="GO" id="GO:0008270">
    <property type="term" value="F:zinc ion binding"/>
    <property type="evidence" value="ECO:0007669"/>
    <property type="project" value="InterPro"/>
</dbReference>